<organism evidence="5 6">
    <name type="scientific">Exophiala bonariae</name>
    <dbReference type="NCBI Taxonomy" id="1690606"/>
    <lineage>
        <taxon>Eukaryota</taxon>
        <taxon>Fungi</taxon>
        <taxon>Dikarya</taxon>
        <taxon>Ascomycota</taxon>
        <taxon>Pezizomycotina</taxon>
        <taxon>Eurotiomycetes</taxon>
        <taxon>Chaetothyriomycetidae</taxon>
        <taxon>Chaetothyriales</taxon>
        <taxon>Herpotrichiellaceae</taxon>
        <taxon>Exophiala</taxon>
    </lineage>
</organism>
<evidence type="ECO:0000313" key="6">
    <source>
        <dbReference type="Proteomes" id="UP001358417"/>
    </source>
</evidence>
<name>A0AAV9NJ69_9EURO</name>
<dbReference type="Proteomes" id="UP001358417">
    <property type="component" value="Unassembled WGS sequence"/>
</dbReference>
<gene>
    <name evidence="5" type="ORF">LTR84_009708</name>
</gene>
<dbReference type="PANTHER" id="PTHR43514:SF4">
    <property type="entry name" value="ABC TRANSPORTER I FAMILY MEMBER 10"/>
    <property type="match status" value="1"/>
</dbReference>
<reference evidence="5 6" key="1">
    <citation type="submission" date="2023-08" db="EMBL/GenBank/DDBJ databases">
        <title>Black Yeasts Isolated from many extreme environments.</title>
        <authorList>
            <person name="Coleine C."/>
            <person name="Stajich J.E."/>
            <person name="Selbmann L."/>
        </authorList>
    </citation>
    <scope>NUCLEOTIDE SEQUENCE [LARGE SCALE GENOMIC DNA]</scope>
    <source>
        <strain evidence="5 6">CCFEE 5792</strain>
    </source>
</reference>
<dbReference type="SMART" id="SM00382">
    <property type="entry name" value="AAA"/>
    <property type="match status" value="2"/>
</dbReference>
<keyword evidence="2" id="KW-0067">ATP-binding</keyword>
<dbReference type="InterPro" id="IPR003593">
    <property type="entry name" value="AAA+_ATPase"/>
</dbReference>
<proteinExistence type="predicted"/>
<dbReference type="GO" id="GO:0005739">
    <property type="term" value="C:mitochondrion"/>
    <property type="evidence" value="ECO:0007669"/>
    <property type="project" value="TreeGrafter"/>
</dbReference>
<evidence type="ECO:0000256" key="1">
    <source>
        <dbReference type="ARBA" id="ARBA00022741"/>
    </source>
</evidence>
<accession>A0AAV9NJ69</accession>
<dbReference type="InterPro" id="IPR027417">
    <property type="entry name" value="P-loop_NTPase"/>
</dbReference>
<dbReference type="GO" id="GO:0005524">
    <property type="term" value="F:ATP binding"/>
    <property type="evidence" value="ECO:0007669"/>
    <property type="project" value="UniProtKB-KW"/>
</dbReference>
<dbReference type="InterPro" id="IPR050334">
    <property type="entry name" value="Molybdenum_import_ModC"/>
</dbReference>
<dbReference type="Gene3D" id="3.40.50.300">
    <property type="entry name" value="P-loop containing nucleotide triphosphate hydrolases"/>
    <property type="match status" value="2"/>
</dbReference>
<dbReference type="GO" id="GO:0016887">
    <property type="term" value="F:ATP hydrolysis activity"/>
    <property type="evidence" value="ECO:0007669"/>
    <property type="project" value="InterPro"/>
</dbReference>
<dbReference type="Pfam" id="PF00005">
    <property type="entry name" value="ABC_tran"/>
    <property type="match status" value="2"/>
</dbReference>
<evidence type="ECO:0000256" key="3">
    <source>
        <dbReference type="SAM" id="MobiDB-lite"/>
    </source>
</evidence>
<sequence>MTTPKPSGLPKFPPRTRNRLIDIFNATFYREHPSTDNHDSGSNPPLYRDLTFSLPAAIPKPKEDPSKTKKSWNRRSPHWAVISPSGASTFLEILRGSYISVPPNSRKFPYLSSEEIDRKDHRLRVPSRAIQYVGFNGGKGQASSGSIRGAYLSARYESRREETDWTVLQYLKGETELNPDEATSAERHVDDNLLNKVMSDLRLYKLADMPVSNLSNGQTRRARIAKALMGKPELLLLDEPFMGLDPPTLMTLSPILRDLSYKASPLLILALRPQDPVPDWITHLIILGQNHTVALKDHKERVFFALQRWRAAADSATPNKFDLQPIPQAYSQLMTKRFGPPLHGIGDILTENGIEEYPAFRDWRDPEVLSRYLNDNGTVRADVVDPYWKSILTEATLMDPGKMRKSELLALSATLPLDFYDRLPAAENVQGEPTPEPPSMKPQPERKNSIAQAVPRQSHVQPRGEPLIELSSVVVRYGSKTVLGHQPASLDPPSPAGLNHTVRQGTRLALLGPNGSGKTTLLSLLTSDHPQSYSLPIKFFGRSRLPSPGQPGLSLWEIQARIGHSSPEIHAFFPKHLTIRRVLQSAWADTYASQAQMTPDREIRVDNFLHWWAPELRQGSSTATIDTAASSSRSLDWAVDKNHHTFGTLPFSTQRLLLLLRALIKQPDIVILDEAFSGLSTETRDKAMAWLEYGEGRRVQEDATSTSTKSVASNASRSQEAMVDSQVHFSGLKPTQALVVVSHVKEEIPSVVNEWLRLPGEEEVSEMGRGIESGFVAPGALSTPEGWNRVWALRKS</sequence>
<dbReference type="PROSITE" id="PS50893">
    <property type="entry name" value="ABC_TRANSPORTER_2"/>
    <property type="match status" value="2"/>
</dbReference>
<dbReference type="AlphaFoldDB" id="A0AAV9NJ69"/>
<evidence type="ECO:0000259" key="4">
    <source>
        <dbReference type="PROSITE" id="PS50893"/>
    </source>
</evidence>
<evidence type="ECO:0000313" key="5">
    <source>
        <dbReference type="EMBL" id="KAK5059825.1"/>
    </source>
</evidence>
<evidence type="ECO:0000256" key="2">
    <source>
        <dbReference type="ARBA" id="ARBA00022840"/>
    </source>
</evidence>
<keyword evidence="6" id="KW-1185">Reference proteome</keyword>
<dbReference type="PANTHER" id="PTHR43514">
    <property type="entry name" value="ABC TRANSPORTER I FAMILY MEMBER 10"/>
    <property type="match status" value="1"/>
</dbReference>
<dbReference type="GeneID" id="89977866"/>
<feature type="region of interest" description="Disordered" evidence="3">
    <location>
        <begin position="428"/>
        <end position="465"/>
    </location>
</feature>
<dbReference type="InterPro" id="IPR003439">
    <property type="entry name" value="ABC_transporter-like_ATP-bd"/>
</dbReference>
<dbReference type="RefSeq" id="XP_064709646.1">
    <property type="nucleotide sequence ID" value="XM_064853247.1"/>
</dbReference>
<dbReference type="EMBL" id="JAVRRD010000004">
    <property type="protein sequence ID" value="KAK5059825.1"/>
    <property type="molecule type" value="Genomic_DNA"/>
</dbReference>
<protein>
    <recommendedName>
        <fullName evidence="4">ABC transporter domain-containing protein</fullName>
    </recommendedName>
</protein>
<feature type="domain" description="ABC transporter" evidence="4">
    <location>
        <begin position="468"/>
        <end position="768"/>
    </location>
</feature>
<dbReference type="SUPFAM" id="SSF52540">
    <property type="entry name" value="P-loop containing nucleoside triphosphate hydrolases"/>
    <property type="match status" value="2"/>
</dbReference>
<comment type="caution">
    <text evidence="5">The sequence shown here is derived from an EMBL/GenBank/DDBJ whole genome shotgun (WGS) entry which is preliminary data.</text>
</comment>
<keyword evidence="1" id="KW-0547">Nucleotide-binding</keyword>
<feature type="domain" description="ABC transporter" evidence="4">
    <location>
        <begin position="81"/>
        <end position="314"/>
    </location>
</feature>